<keyword evidence="1" id="KW-0732">Signal</keyword>
<dbReference type="InterPro" id="IPR018466">
    <property type="entry name" value="Kre9/Knh1-like_N"/>
</dbReference>
<gene>
    <name evidence="4" type="ORF">PFICI_08573</name>
</gene>
<protein>
    <recommendedName>
        <fullName evidence="3">Yeast cell wall synthesis Kre9/Knh1-like N-terminal domain-containing protein</fullName>
    </recommendedName>
</protein>
<accession>W3WY19</accession>
<keyword evidence="5" id="KW-1185">Reference proteome</keyword>
<sequence>MLLNPRDITAPKDGYKVPAGEAYSIQWELGSHHDDKVTIKLFAGIGKDQTNFNELKTIGKGIDNSKGSYSWTPNTADDTSLTYMLTITSDSDDSVYQLSDNFQIITEPDDVSATTTEGTQTSQTSSQTSVTTVVTTASTTSSMQGISSASGDSTITSSPTTTSLSGGSSATSSSSSPSSTSAVGRNVADIFAMILGLALVMYAQ</sequence>
<evidence type="ECO:0000313" key="5">
    <source>
        <dbReference type="Proteomes" id="UP000030651"/>
    </source>
</evidence>
<proteinExistence type="predicted"/>
<feature type="domain" description="Yeast cell wall synthesis Kre9/Knh1-like N-terminal" evidence="3">
    <location>
        <begin position="11"/>
        <end position="104"/>
    </location>
</feature>
<evidence type="ECO:0000259" key="3">
    <source>
        <dbReference type="Pfam" id="PF10342"/>
    </source>
</evidence>
<dbReference type="InParanoid" id="W3WY19"/>
<dbReference type="Proteomes" id="UP000030651">
    <property type="component" value="Unassembled WGS sequence"/>
</dbReference>
<evidence type="ECO:0000256" key="1">
    <source>
        <dbReference type="ARBA" id="ARBA00022729"/>
    </source>
</evidence>
<feature type="region of interest" description="Disordered" evidence="2">
    <location>
        <begin position="109"/>
        <end position="182"/>
    </location>
</feature>
<dbReference type="KEGG" id="pfy:PFICI_08573"/>
<dbReference type="EMBL" id="KI912114">
    <property type="protein sequence ID" value="ETS78720.1"/>
    <property type="molecule type" value="Genomic_DNA"/>
</dbReference>
<reference evidence="5" key="1">
    <citation type="journal article" date="2015" name="BMC Genomics">
        <title>Genomic and transcriptomic analysis of the endophytic fungus Pestalotiopsis fici reveals its lifestyle and high potential for synthesis of natural products.</title>
        <authorList>
            <person name="Wang X."/>
            <person name="Zhang X."/>
            <person name="Liu L."/>
            <person name="Xiang M."/>
            <person name="Wang W."/>
            <person name="Sun X."/>
            <person name="Che Y."/>
            <person name="Guo L."/>
            <person name="Liu G."/>
            <person name="Guo L."/>
            <person name="Wang C."/>
            <person name="Yin W.B."/>
            <person name="Stadler M."/>
            <person name="Zhang X."/>
            <person name="Liu X."/>
        </authorList>
    </citation>
    <scope>NUCLEOTIDE SEQUENCE [LARGE SCALE GENOMIC DNA]</scope>
    <source>
        <strain evidence="5">W106-1 / CGMCC3.15140</strain>
    </source>
</reference>
<dbReference type="PANTHER" id="PTHR40633:SF1">
    <property type="entry name" value="GPI ANCHORED SERINE-THREONINE RICH PROTEIN (AFU_ORTHOLOGUE AFUA_1G03630)"/>
    <property type="match status" value="1"/>
</dbReference>
<dbReference type="AlphaFoldDB" id="W3WY19"/>
<dbReference type="HOGENOM" id="CLU_1343676_0_0_1"/>
<dbReference type="GeneID" id="19273586"/>
<dbReference type="InterPro" id="IPR052982">
    <property type="entry name" value="SRP1/TIP1-like"/>
</dbReference>
<evidence type="ECO:0000256" key="2">
    <source>
        <dbReference type="SAM" id="MobiDB-lite"/>
    </source>
</evidence>
<dbReference type="PANTHER" id="PTHR40633">
    <property type="entry name" value="MATRIX PROTEIN, PUTATIVE (AFU_ORTHOLOGUE AFUA_8G05410)-RELATED"/>
    <property type="match status" value="1"/>
</dbReference>
<organism evidence="4 5">
    <name type="scientific">Pestalotiopsis fici (strain W106-1 / CGMCC3.15140)</name>
    <dbReference type="NCBI Taxonomy" id="1229662"/>
    <lineage>
        <taxon>Eukaryota</taxon>
        <taxon>Fungi</taxon>
        <taxon>Dikarya</taxon>
        <taxon>Ascomycota</taxon>
        <taxon>Pezizomycotina</taxon>
        <taxon>Sordariomycetes</taxon>
        <taxon>Xylariomycetidae</taxon>
        <taxon>Amphisphaeriales</taxon>
        <taxon>Sporocadaceae</taxon>
        <taxon>Pestalotiopsis</taxon>
    </lineage>
</organism>
<feature type="compositionally biased region" description="Low complexity" evidence="2">
    <location>
        <begin position="111"/>
        <end position="181"/>
    </location>
</feature>
<evidence type="ECO:0000313" key="4">
    <source>
        <dbReference type="EMBL" id="ETS78720.1"/>
    </source>
</evidence>
<dbReference type="Pfam" id="PF10342">
    <property type="entry name" value="Kre9_KNH"/>
    <property type="match status" value="1"/>
</dbReference>
<name>W3WY19_PESFW</name>
<dbReference type="RefSeq" id="XP_007835345.1">
    <property type="nucleotide sequence ID" value="XM_007837154.1"/>
</dbReference>